<reference evidence="13 14" key="1">
    <citation type="journal article" date="2014" name="Nat. Genet.">
        <title>Genome sequence of the hot pepper provides insights into the evolution of pungency in Capsicum species.</title>
        <authorList>
            <person name="Kim S."/>
            <person name="Park M."/>
            <person name="Yeom S.I."/>
            <person name="Kim Y.M."/>
            <person name="Lee J.M."/>
            <person name="Lee H.A."/>
            <person name="Seo E."/>
            <person name="Choi J."/>
            <person name="Cheong K."/>
            <person name="Kim K.T."/>
            <person name="Jung K."/>
            <person name="Lee G.W."/>
            <person name="Oh S.K."/>
            <person name="Bae C."/>
            <person name="Kim S.B."/>
            <person name="Lee H.Y."/>
            <person name="Kim S.Y."/>
            <person name="Kim M.S."/>
            <person name="Kang B.C."/>
            <person name="Jo Y.D."/>
            <person name="Yang H.B."/>
            <person name="Jeong H.J."/>
            <person name="Kang W.H."/>
            <person name="Kwon J.K."/>
            <person name="Shin C."/>
            <person name="Lim J.Y."/>
            <person name="Park J.H."/>
            <person name="Huh J.H."/>
            <person name="Kim J.S."/>
            <person name="Kim B.D."/>
            <person name="Cohen O."/>
            <person name="Paran I."/>
            <person name="Suh M.C."/>
            <person name="Lee S.B."/>
            <person name="Kim Y.K."/>
            <person name="Shin Y."/>
            <person name="Noh S.J."/>
            <person name="Park J."/>
            <person name="Seo Y.S."/>
            <person name="Kwon S.Y."/>
            <person name="Kim H.A."/>
            <person name="Park J.M."/>
            <person name="Kim H.J."/>
            <person name="Choi S.B."/>
            <person name="Bosland P.W."/>
            <person name="Reeves G."/>
            <person name="Jo S.H."/>
            <person name="Lee B.W."/>
            <person name="Cho H.T."/>
            <person name="Choi H.S."/>
            <person name="Lee M.S."/>
            <person name="Yu Y."/>
            <person name="Do Choi Y."/>
            <person name="Park B.S."/>
            <person name="van Deynze A."/>
            <person name="Ashrafi H."/>
            <person name="Hill T."/>
            <person name="Kim W.T."/>
            <person name="Pai H.S."/>
            <person name="Ahn H.K."/>
            <person name="Yeam I."/>
            <person name="Giovannoni J.J."/>
            <person name="Rose J.K."/>
            <person name="Sorensen I."/>
            <person name="Lee S.J."/>
            <person name="Kim R.W."/>
            <person name="Choi I.Y."/>
            <person name="Choi B.S."/>
            <person name="Lim J.S."/>
            <person name="Lee Y.H."/>
            <person name="Choi D."/>
        </authorList>
    </citation>
    <scope>NUCLEOTIDE SEQUENCE [LARGE SCALE GENOMIC DNA]</scope>
    <source>
        <strain evidence="14">cv. CM334</strain>
    </source>
</reference>
<evidence type="ECO:0000313" key="14">
    <source>
        <dbReference type="Proteomes" id="UP000222542"/>
    </source>
</evidence>
<dbReference type="PANTHER" id="PTHR14281:SF3">
    <property type="entry name" value="KINETOCHORE PROTEIN SPC25"/>
    <property type="match status" value="1"/>
</dbReference>
<keyword evidence="14" id="KW-1185">Reference proteome</keyword>
<comment type="subcellular location">
    <subcellularLocation>
        <location evidence="1">Chromosome</location>
        <location evidence="1">Centromere</location>
    </subcellularLocation>
    <subcellularLocation>
        <location evidence="9">Nucleus</location>
    </subcellularLocation>
    <subcellularLocation>
        <location evidence="9">Chromosome</location>
        <location evidence="9">Centromere</location>
        <location evidence="9">Kinetochore</location>
    </subcellularLocation>
</comment>
<dbReference type="EMBL" id="AYRZ02000039">
    <property type="protein sequence ID" value="PHT63305.1"/>
    <property type="molecule type" value="Genomic_DNA"/>
</dbReference>
<protein>
    <recommendedName>
        <fullName evidence="9">Kinetochore protein SPC25</fullName>
    </recommendedName>
</protein>
<keyword evidence="6 10" id="KW-0175">Coiled coil</keyword>
<dbReference type="STRING" id="4072.A0A2G2Y0P0"/>
<gene>
    <name evidence="13" type="ORF">T459_32882</name>
</gene>
<evidence type="ECO:0000256" key="7">
    <source>
        <dbReference type="ARBA" id="ARBA00023306"/>
    </source>
</evidence>
<comment type="caution">
    <text evidence="13">The sequence shown here is derived from an EMBL/GenBank/DDBJ whole genome shotgun (WGS) entry which is preliminary data.</text>
</comment>
<dbReference type="Gramene" id="PHT63305">
    <property type="protein sequence ID" value="PHT63305"/>
    <property type="gene ID" value="T459_32882"/>
</dbReference>
<proteinExistence type="inferred from homology"/>
<dbReference type="GO" id="GO:0031262">
    <property type="term" value="C:Ndc80 complex"/>
    <property type="evidence" value="ECO:0000318"/>
    <property type="project" value="GO_Central"/>
</dbReference>
<keyword evidence="9" id="KW-0995">Kinetochore</keyword>
<keyword evidence="3 9" id="KW-0158">Chromosome</keyword>
<keyword evidence="4 9" id="KW-0132">Cell division</keyword>
<evidence type="ECO:0000256" key="5">
    <source>
        <dbReference type="ARBA" id="ARBA00022776"/>
    </source>
</evidence>
<reference evidence="13 14" key="2">
    <citation type="journal article" date="2017" name="Genome Biol.">
        <title>New reference genome sequences of hot pepper reveal the massive evolution of plant disease-resistance genes by retroduplication.</title>
        <authorList>
            <person name="Kim S."/>
            <person name="Park J."/>
            <person name="Yeom S.I."/>
            <person name="Kim Y.M."/>
            <person name="Seo E."/>
            <person name="Kim K.T."/>
            <person name="Kim M.S."/>
            <person name="Lee J.M."/>
            <person name="Cheong K."/>
            <person name="Shin H.S."/>
            <person name="Kim S.B."/>
            <person name="Han K."/>
            <person name="Lee J."/>
            <person name="Park M."/>
            <person name="Lee H.A."/>
            <person name="Lee H.Y."/>
            <person name="Lee Y."/>
            <person name="Oh S."/>
            <person name="Lee J.H."/>
            <person name="Choi E."/>
            <person name="Choi E."/>
            <person name="Lee S.E."/>
            <person name="Jeon J."/>
            <person name="Kim H."/>
            <person name="Choi G."/>
            <person name="Song H."/>
            <person name="Lee J."/>
            <person name="Lee S.C."/>
            <person name="Kwon J.K."/>
            <person name="Lee H.Y."/>
            <person name="Koo N."/>
            <person name="Hong Y."/>
            <person name="Kim R.W."/>
            <person name="Kang W.H."/>
            <person name="Huh J.H."/>
            <person name="Kang B.C."/>
            <person name="Yang T.J."/>
            <person name="Lee Y.H."/>
            <person name="Bennetzen J.L."/>
            <person name="Choi D."/>
        </authorList>
    </citation>
    <scope>NUCLEOTIDE SEQUENCE [LARGE SCALE GENOMIC DNA]</scope>
    <source>
        <strain evidence="14">cv. CM334</strain>
    </source>
</reference>
<dbReference type="AlphaFoldDB" id="A0A2G2Y0P0"/>
<feature type="compositionally biased region" description="Basic and acidic residues" evidence="11">
    <location>
        <begin position="259"/>
        <end position="277"/>
    </location>
</feature>
<keyword evidence="5 9" id="KW-0498">Mitosis</keyword>
<evidence type="ECO:0000259" key="12">
    <source>
        <dbReference type="Pfam" id="PF08234"/>
    </source>
</evidence>
<evidence type="ECO:0000256" key="11">
    <source>
        <dbReference type="SAM" id="MobiDB-lite"/>
    </source>
</evidence>
<comment type="function">
    <text evidence="9">Acts as a component of the essential kinetochore-associated NDC80 complex, which is required for chromosome segregation and spindle checkpoint activity.</text>
</comment>
<name>A0A2G2Y0P0_CAPAN</name>
<sequence length="412" mass="47126">MEQLRLTYERDLHIQQYTIDAATISFRQSLDSTKTLAHQTLQFHAKLGKLKTELREAEDNLVKALAVKTRKEAKKIELAELISTTNARVEEFRGVVEDKRARKHEYSALISQQEDAVHFFFVGEKALETLEEKLNQNTEHREAIEEATVWYNKVLGLRIECGQGVKFIFTNIDANNPDDEYSFTVRRENDVHTLIDCDPQLNDAKELLIELNKSNGLYKFIRTMREKFLEVVARGLTSQDQDASMVSMPPLMSSISISSRDESSPQKVESKSDEYKRTSRKLPRGKRDRSAILSPVSASSHRHSPRFKQRILGTQPGLSFHIVLFTEAVSIYVSVSQSLNEVGSKRNVKLQIQTQKELLLVISECNDLRSAYFLLLEFDFLLRFSKFQLESQFYALYSSKCCTFSSSQGSGG</sequence>
<evidence type="ECO:0000256" key="10">
    <source>
        <dbReference type="SAM" id="Coils"/>
    </source>
</evidence>
<dbReference type="GO" id="GO:0005634">
    <property type="term" value="C:nucleus"/>
    <property type="evidence" value="ECO:0007669"/>
    <property type="project" value="UniProtKB-SubCell"/>
</dbReference>
<feature type="compositionally biased region" description="Basic residues" evidence="11">
    <location>
        <begin position="278"/>
        <end position="287"/>
    </location>
</feature>
<comment type="subunit">
    <text evidence="9">Component of the NDC80 complex.</text>
</comment>
<dbReference type="CDD" id="cd23784">
    <property type="entry name" value="RWD_Spc25"/>
    <property type="match status" value="1"/>
</dbReference>
<comment type="similarity">
    <text evidence="2 9">Belongs to the SPC25 family.</text>
</comment>
<feature type="coiled-coil region" evidence="10">
    <location>
        <begin position="47"/>
        <end position="74"/>
    </location>
</feature>
<feature type="region of interest" description="Disordered" evidence="11">
    <location>
        <begin position="255"/>
        <end position="305"/>
    </location>
</feature>
<keyword evidence="9" id="KW-0539">Nucleus</keyword>
<evidence type="ECO:0000313" key="13">
    <source>
        <dbReference type="EMBL" id="PHT63305.1"/>
    </source>
</evidence>
<evidence type="ECO:0000256" key="1">
    <source>
        <dbReference type="ARBA" id="ARBA00004584"/>
    </source>
</evidence>
<keyword evidence="8 9" id="KW-0137">Centromere</keyword>
<evidence type="ECO:0000256" key="8">
    <source>
        <dbReference type="ARBA" id="ARBA00023328"/>
    </source>
</evidence>
<evidence type="ECO:0000256" key="9">
    <source>
        <dbReference type="RuleBase" id="RU367150"/>
    </source>
</evidence>
<organism evidence="13 14">
    <name type="scientific">Capsicum annuum</name>
    <name type="common">Capsicum pepper</name>
    <dbReference type="NCBI Taxonomy" id="4072"/>
    <lineage>
        <taxon>Eukaryota</taxon>
        <taxon>Viridiplantae</taxon>
        <taxon>Streptophyta</taxon>
        <taxon>Embryophyta</taxon>
        <taxon>Tracheophyta</taxon>
        <taxon>Spermatophyta</taxon>
        <taxon>Magnoliopsida</taxon>
        <taxon>eudicotyledons</taxon>
        <taxon>Gunneridae</taxon>
        <taxon>Pentapetalae</taxon>
        <taxon>asterids</taxon>
        <taxon>lamiids</taxon>
        <taxon>Solanales</taxon>
        <taxon>Solanaceae</taxon>
        <taxon>Solanoideae</taxon>
        <taxon>Capsiceae</taxon>
        <taxon>Capsicum</taxon>
    </lineage>
</organism>
<feature type="domain" description="Chromosome segregation protein Spc25 C-terminal" evidence="12">
    <location>
        <begin position="162"/>
        <end position="228"/>
    </location>
</feature>
<dbReference type="Pfam" id="PF08234">
    <property type="entry name" value="Spindle_Spc25"/>
    <property type="match status" value="1"/>
</dbReference>
<evidence type="ECO:0000256" key="4">
    <source>
        <dbReference type="ARBA" id="ARBA00022618"/>
    </source>
</evidence>
<accession>A0A2G2Y0P0</accession>
<dbReference type="FunFam" id="3.30.457.50:FF:000001">
    <property type="entry name" value="Probable kinetochore protein spc25"/>
    <property type="match status" value="1"/>
</dbReference>
<dbReference type="Proteomes" id="UP000222542">
    <property type="component" value="Unassembled WGS sequence"/>
</dbReference>
<dbReference type="InterPro" id="IPR045143">
    <property type="entry name" value="Spc25"/>
</dbReference>
<dbReference type="GO" id="GO:0051301">
    <property type="term" value="P:cell division"/>
    <property type="evidence" value="ECO:0007669"/>
    <property type="project" value="UniProtKB-UniRule"/>
</dbReference>
<dbReference type="Gene3D" id="3.30.457.50">
    <property type="entry name" value="Chromosome segregation protein Spc25"/>
    <property type="match status" value="1"/>
</dbReference>
<evidence type="ECO:0000256" key="6">
    <source>
        <dbReference type="ARBA" id="ARBA00023054"/>
    </source>
</evidence>
<dbReference type="PANTHER" id="PTHR14281">
    <property type="entry name" value="KINETOCHORE PROTEIN SPC25-RELATED"/>
    <property type="match status" value="1"/>
</dbReference>
<dbReference type="GO" id="GO:0007059">
    <property type="term" value="P:chromosome segregation"/>
    <property type="evidence" value="ECO:0000318"/>
    <property type="project" value="GO_Central"/>
</dbReference>
<keyword evidence="7 9" id="KW-0131">Cell cycle</keyword>
<evidence type="ECO:0000256" key="3">
    <source>
        <dbReference type="ARBA" id="ARBA00022454"/>
    </source>
</evidence>
<dbReference type="InterPro" id="IPR013255">
    <property type="entry name" value="Spc25_C"/>
</dbReference>
<evidence type="ECO:0000256" key="2">
    <source>
        <dbReference type="ARBA" id="ARBA00006379"/>
    </source>
</evidence>